<accession>A0A2U2ACX8</accession>
<keyword evidence="12" id="KW-1185">Reference proteome</keyword>
<proteinExistence type="inferred from homology"/>
<dbReference type="PANTHER" id="PTHR12589:SF7">
    <property type="entry name" value="6-PYRUVOYL TETRAHYDROBIOPTERIN SYNTHASE"/>
    <property type="match status" value="1"/>
</dbReference>
<comment type="pathway">
    <text evidence="2">Purine metabolism; 7-cyano-7-deazaguanine biosynthesis.</text>
</comment>
<evidence type="ECO:0000256" key="6">
    <source>
        <dbReference type="ARBA" id="ARBA00022723"/>
    </source>
</evidence>
<comment type="cofactor">
    <cofactor evidence="1">
        <name>Zn(2+)</name>
        <dbReference type="ChEBI" id="CHEBI:29105"/>
    </cofactor>
</comment>
<keyword evidence="6" id="KW-0479">Metal-binding</keyword>
<dbReference type="OrthoDB" id="9804698at2"/>
<evidence type="ECO:0000256" key="3">
    <source>
        <dbReference type="ARBA" id="ARBA00008900"/>
    </source>
</evidence>
<dbReference type="UniPathway" id="UPA00391"/>
<evidence type="ECO:0000313" key="11">
    <source>
        <dbReference type="EMBL" id="PWD80512.1"/>
    </source>
</evidence>
<dbReference type="RefSeq" id="WP_109189946.1">
    <property type="nucleotide sequence ID" value="NZ_BMYA01000004.1"/>
</dbReference>
<comment type="catalytic activity">
    <reaction evidence="10">
        <text>7,8-dihydroneopterin 3'-triphosphate + H2O = 6-carboxy-5,6,7,8-tetrahydropterin + triphosphate + acetaldehyde + 2 H(+)</text>
        <dbReference type="Rhea" id="RHEA:27966"/>
        <dbReference type="ChEBI" id="CHEBI:15343"/>
        <dbReference type="ChEBI" id="CHEBI:15377"/>
        <dbReference type="ChEBI" id="CHEBI:15378"/>
        <dbReference type="ChEBI" id="CHEBI:18036"/>
        <dbReference type="ChEBI" id="CHEBI:58462"/>
        <dbReference type="ChEBI" id="CHEBI:61032"/>
        <dbReference type="EC" id="4.1.2.50"/>
    </reaction>
</comment>
<sequence>MLQQFYPTPAHPFRYELNKDLHFAAAHHIPDPSAGICQQIHGHTYFANITIVGDALDECGFLVNFQLIKKLVHAPYDHTLLNNHEDFSTRPPSTEVVTEAIWRRIQDHLNTLPHQPRCLQVLVRETPTSYVCYRPKAEDFI</sequence>
<dbReference type="GO" id="GO:0070497">
    <property type="term" value="F:6-carboxytetrahydropterin synthase activity"/>
    <property type="evidence" value="ECO:0007669"/>
    <property type="project" value="UniProtKB-EC"/>
</dbReference>
<dbReference type="EC" id="4.1.2.50" evidence="4"/>
<dbReference type="Proteomes" id="UP000245020">
    <property type="component" value="Unassembled WGS sequence"/>
</dbReference>
<evidence type="ECO:0000256" key="2">
    <source>
        <dbReference type="ARBA" id="ARBA00005061"/>
    </source>
</evidence>
<keyword evidence="7" id="KW-0862">Zinc</keyword>
<comment type="similarity">
    <text evidence="3">Belongs to the PTPS family. QueD subfamily.</text>
</comment>
<gene>
    <name evidence="11" type="ORF">DC083_09420</name>
</gene>
<evidence type="ECO:0000256" key="4">
    <source>
        <dbReference type="ARBA" id="ARBA00012982"/>
    </source>
</evidence>
<reference evidence="12" key="1">
    <citation type="submission" date="2018-05" db="EMBL/GenBank/DDBJ databases">
        <title>Ignatzschineria dubaiensis sp. nov., isolated from necrotic foot tissues of dromedaries (Camelus dromedarius) and associated maggots in Dubai, United Arab Emirates.</title>
        <authorList>
            <person name="Tsang C.C."/>
            <person name="Tang J.Y.M."/>
            <person name="Fong J.Y.H."/>
            <person name="Kinne J."/>
            <person name="Lee H.H."/>
            <person name="Joseph M."/>
            <person name="Jose S."/>
            <person name="Schuster R.K."/>
            <person name="Tang Y."/>
            <person name="Sivakumar S."/>
            <person name="Chen J.H.K."/>
            <person name="Teng J.L.L."/>
            <person name="Lau S.K.P."/>
            <person name="Wernery U."/>
            <person name="Woo P.C.Y."/>
        </authorList>
    </citation>
    <scope>NUCLEOTIDE SEQUENCE [LARGE SCALE GENOMIC DNA]</scope>
    <source>
        <strain evidence="12">KCTC 22644</strain>
    </source>
</reference>
<dbReference type="SUPFAM" id="SSF55620">
    <property type="entry name" value="Tetrahydrobiopterin biosynthesis enzymes-like"/>
    <property type="match status" value="1"/>
</dbReference>
<protein>
    <recommendedName>
        <fullName evidence="5">6-carboxy-5,6,7,8-tetrahydropterin synthase</fullName>
        <ecNumber evidence="4">4.1.2.50</ecNumber>
    </recommendedName>
    <alternativeName>
        <fullName evidence="9">Queuosine biosynthesis protein QueD</fullName>
    </alternativeName>
</protein>
<dbReference type="Pfam" id="PF01242">
    <property type="entry name" value="PTPS"/>
    <property type="match status" value="1"/>
</dbReference>
<dbReference type="EMBL" id="QEWQ01000006">
    <property type="protein sequence ID" value="PWD80512.1"/>
    <property type="molecule type" value="Genomic_DNA"/>
</dbReference>
<dbReference type="InterPro" id="IPR007115">
    <property type="entry name" value="6-PTP_synth/QueD"/>
</dbReference>
<dbReference type="AlphaFoldDB" id="A0A2U2ACX8"/>
<evidence type="ECO:0000313" key="12">
    <source>
        <dbReference type="Proteomes" id="UP000245020"/>
    </source>
</evidence>
<evidence type="ECO:0000256" key="1">
    <source>
        <dbReference type="ARBA" id="ARBA00001947"/>
    </source>
</evidence>
<organism evidence="11 12">
    <name type="scientific">Ignatzschineria ureiclastica</name>
    <dbReference type="NCBI Taxonomy" id="472582"/>
    <lineage>
        <taxon>Bacteria</taxon>
        <taxon>Pseudomonadati</taxon>
        <taxon>Pseudomonadota</taxon>
        <taxon>Gammaproteobacteria</taxon>
        <taxon>Cardiobacteriales</taxon>
        <taxon>Ignatzschineriaceae</taxon>
        <taxon>Ignatzschineria</taxon>
    </lineage>
</organism>
<dbReference type="InterPro" id="IPR038418">
    <property type="entry name" value="6-PTP_synth/QueD_sf"/>
</dbReference>
<dbReference type="GO" id="GO:0046872">
    <property type="term" value="F:metal ion binding"/>
    <property type="evidence" value="ECO:0007669"/>
    <property type="project" value="UniProtKB-KW"/>
</dbReference>
<dbReference type="Gene3D" id="3.30.479.10">
    <property type="entry name" value="6-pyruvoyl tetrahydropterin synthase/QueD"/>
    <property type="match status" value="1"/>
</dbReference>
<evidence type="ECO:0000256" key="5">
    <source>
        <dbReference type="ARBA" id="ARBA00018141"/>
    </source>
</evidence>
<evidence type="ECO:0000256" key="7">
    <source>
        <dbReference type="ARBA" id="ARBA00022833"/>
    </source>
</evidence>
<evidence type="ECO:0000256" key="9">
    <source>
        <dbReference type="ARBA" id="ARBA00031449"/>
    </source>
</evidence>
<name>A0A2U2ACX8_9GAMM</name>
<dbReference type="PANTHER" id="PTHR12589">
    <property type="entry name" value="PYRUVOYL TETRAHYDROBIOPTERIN SYNTHASE"/>
    <property type="match status" value="1"/>
</dbReference>
<comment type="caution">
    <text evidence="11">The sequence shown here is derived from an EMBL/GenBank/DDBJ whole genome shotgun (WGS) entry which is preliminary data.</text>
</comment>
<evidence type="ECO:0000256" key="8">
    <source>
        <dbReference type="ARBA" id="ARBA00023239"/>
    </source>
</evidence>
<evidence type="ECO:0000256" key="10">
    <source>
        <dbReference type="ARBA" id="ARBA00048807"/>
    </source>
</evidence>
<keyword evidence="8" id="KW-0456">Lyase</keyword>